<comment type="subcellular location">
    <subcellularLocation>
        <location evidence="2">Cell membrane</location>
    </subcellularLocation>
</comment>
<evidence type="ECO:0000256" key="9">
    <source>
        <dbReference type="ARBA" id="ARBA00022840"/>
    </source>
</evidence>
<dbReference type="PANTHER" id="PTHR43047:SF72">
    <property type="entry name" value="OSMOSENSING HISTIDINE PROTEIN KINASE SLN1"/>
    <property type="match status" value="1"/>
</dbReference>
<dbReference type="SMART" id="SM00388">
    <property type="entry name" value="HisKA"/>
    <property type="match status" value="1"/>
</dbReference>
<evidence type="ECO:0000313" key="15">
    <source>
        <dbReference type="Proteomes" id="UP000198384"/>
    </source>
</evidence>
<evidence type="ECO:0000256" key="6">
    <source>
        <dbReference type="ARBA" id="ARBA00022679"/>
    </source>
</evidence>
<evidence type="ECO:0000256" key="3">
    <source>
        <dbReference type="ARBA" id="ARBA00012438"/>
    </source>
</evidence>
<dbReference type="AlphaFoldDB" id="A0A238XHF1"/>
<evidence type="ECO:0000259" key="13">
    <source>
        <dbReference type="PROSITE" id="PS50109"/>
    </source>
</evidence>
<dbReference type="Gene3D" id="1.10.287.130">
    <property type="match status" value="1"/>
</dbReference>
<keyword evidence="5" id="KW-0597">Phosphoprotein</keyword>
<sequence length="683" mass="78828">MHQFVQKIWERNKKLPLDYQIFNEICILLFIFSLCGFAQSFFIYQPLFISILFLITSALGILLIWLSNFKNYFKVSKLIFTLILYSFSILGWFYNAGINGSSVLVFLGLNIYILGFYNKNYIPLLSLNIIIYTFLAVFSYLSPQAIQFSYLTEGDHVFDMISSYIIISVSIVLVLKTIMKNINRSKEVIIAQKITQELMNNDLKKSKEIVEERESYLNSLINNREQGIWTIDRNYNFNIYNTIYKDNYLKTFNNEIYKGLNSLSYLTPRLFDFWKSKYDKALAGKQIVFDYLNKEGHNKEFYQVSLNPIFLEGEIIGVSGLAVNITEHHNIENALKESKEKLKAILKTIPDYIFHFNKKGVFIDFYQENKDLKLLSDPKEFIHKSISEIFEKELALSIQEKITETLETGSSEMEYSIQMDELKYFEAKFSFLNKNEVIASVRDITDRKKVHQELKELNTSKDKLFSIIAHDLRSPFNNILGFSELLVKNEKKYDADKNKQYLSIINSSAKNTLDLLDNLLNWAKSQSGRIVYTPQKINLSSAIDEMVSNFKTTAKFKHIALNYIKTNEIEIHTDIDLLKTVLRNLISNAIKFTKKNGIITISAIQKQKHIEISVADNGVGINDENCKKLFKTATNSSSRGTENEKGSGLGLVLCKEFIEKIGGKIWVKSEVGKGSLFKFTLPI</sequence>
<feature type="transmembrane region" description="Helical" evidence="12">
    <location>
        <begin position="47"/>
        <end position="66"/>
    </location>
</feature>
<dbReference type="InterPro" id="IPR036890">
    <property type="entry name" value="HATPase_C_sf"/>
</dbReference>
<dbReference type="InterPro" id="IPR005467">
    <property type="entry name" value="His_kinase_dom"/>
</dbReference>
<dbReference type="GO" id="GO:0000155">
    <property type="term" value="F:phosphorelay sensor kinase activity"/>
    <property type="evidence" value="ECO:0007669"/>
    <property type="project" value="InterPro"/>
</dbReference>
<dbReference type="GO" id="GO:0005886">
    <property type="term" value="C:plasma membrane"/>
    <property type="evidence" value="ECO:0007669"/>
    <property type="project" value="UniProtKB-SubCell"/>
</dbReference>
<dbReference type="SUPFAM" id="SSF55785">
    <property type="entry name" value="PYP-like sensor domain (PAS domain)"/>
    <property type="match status" value="2"/>
</dbReference>
<dbReference type="OrthoDB" id="9781208at2"/>
<evidence type="ECO:0000256" key="10">
    <source>
        <dbReference type="ARBA" id="ARBA00023012"/>
    </source>
</evidence>
<dbReference type="PANTHER" id="PTHR43047">
    <property type="entry name" value="TWO-COMPONENT HISTIDINE PROTEIN KINASE"/>
    <property type="match status" value="1"/>
</dbReference>
<feature type="domain" description="Histidine kinase" evidence="13">
    <location>
        <begin position="467"/>
        <end position="683"/>
    </location>
</feature>
<dbReference type="Proteomes" id="UP000198384">
    <property type="component" value="Unassembled WGS sequence"/>
</dbReference>
<dbReference type="InterPro" id="IPR003594">
    <property type="entry name" value="HATPase_dom"/>
</dbReference>
<evidence type="ECO:0000256" key="5">
    <source>
        <dbReference type="ARBA" id="ARBA00022553"/>
    </source>
</evidence>
<dbReference type="Gene3D" id="3.30.565.10">
    <property type="entry name" value="Histidine kinase-like ATPase, C-terminal domain"/>
    <property type="match status" value="1"/>
</dbReference>
<keyword evidence="10" id="KW-0902">Two-component regulatory system</keyword>
<keyword evidence="4" id="KW-1003">Cell membrane</keyword>
<dbReference type="SUPFAM" id="SSF47384">
    <property type="entry name" value="Homodimeric domain of signal transducing histidine kinase"/>
    <property type="match status" value="1"/>
</dbReference>
<dbReference type="EMBL" id="FZNT01000006">
    <property type="protein sequence ID" value="SNR58436.1"/>
    <property type="molecule type" value="Genomic_DNA"/>
</dbReference>
<accession>A0A238XHF1</accession>
<evidence type="ECO:0000256" key="7">
    <source>
        <dbReference type="ARBA" id="ARBA00022741"/>
    </source>
</evidence>
<dbReference type="EC" id="2.7.13.3" evidence="3"/>
<feature type="transmembrane region" description="Helical" evidence="12">
    <location>
        <begin position="78"/>
        <end position="94"/>
    </location>
</feature>
<keyword evidence="6" id="KW-0808">Transferase</keyword>
<reference evidence="14 15" key="1">
    <citation type="submission" date="2017-06" db="EMBL/GenBank/DDBJ databases">
        <authorList>
            <person name="Kim H.J."/>
            <person name="Triplett B.A."/>
        </authorList>
    </citation>
    <scope>NUCLEOTIDE SEQUENCE [LARGE SCALE GENOMIC DNA]</scope>
    <source>
        <strain evidence="14 15">DSM 29150</strain>
    </source>
</reference>
<dbReference type="Pfam" id="PF00512">
    <property type="entry name" value="HisKA"/>
    <property type="match status" value="1"/>
</dbReference>
<dbReference type="InterPro" id="IPR000014">
    <property type="entry name" value="PAS"/>
</dbReference>
<keyword evidence="15" id="KW-1185">Reference proteome</keyword>
<evidence type="ECO:0000313" key="14">
    <source>
        <dbReference type="EMBL" id="SNR58436.1"/>
    </source>
</evidence>
<dbReference type="CDD" id="cd00082">
    <property type="entry name" value="HisKA"/>
    <property type="match status" value="1"/>
</dbReference>
<evidence type="ECO:0000256" key="1">
    <source>
        <dbReference type="ARBA" id="ARBA00000085"/>
    </source>
</evidence>
<gene>
    <name evidence="14" type="ORF">SAMN06265371_10662</name>
</gene>
<dbReference type="SUPFAM" id="SSF55874">
    <property type="entry name" value="ATPase domain of HSP90 chaperone/DNA topoisomerase II/histidine kinase"/>
    <property type="match status" value="1"/>
</dbReference>
<evidence type="ECO:0000256" key="11">
    <source>
        <dbReference type="ARBA" id="ARBA00023136"/>
    </source>
</evidence>
<dbReference type="SMART" id="SM00387">
    <property type="entry name" value="HATPase_c"/>
    <property type="match status" value="1"/>
</dbReference>
<dbReference type="FunFam" id="3.30.565.10:FF:000023">
    <property type="entry name" value="PAS domain-containing sensor histidine kinase"/>
    <property type="match status" value="1"/>
</dbReference>
<protein>
    <recommendedName>
        <fullName evidence="3">histidine kinase</fullName>
        <ecNumber evidence="3">2.7.13.3</ecNumber>
    </recommendedName>
</protein>
<keyword evidence="9" id="KW-0067">ATP-binding</keyword>
<evidence type="ECO:0000256" key="12">
    <source>
        <dbReference type="SAM" id="Phobius"/>
    </source>
</evidence>
<dbReference type="PROSITE" id="PS50109">
    <property type="entry name" value="HIS_KIN"/>
    <property type="match status" value="1"/>
</dbReference>
<dbReference type="InterPro" id="IPR004358">
    <property type="entry name" value="Sig_transdc_His_kin-like_C"/>
</dbReference>
<dbReference type="InterPro" id="IPR036097">
    <property type="entry name" value="HisK_dim/P_sf"/>
</dbReference>
<dbReference type="InterPro" id="IPR003661">
    <property type="entry name" value="HisK_dim/P_dom"/>
</dbReference>
<dbReference type="GO" id="GO:0009927">
    <property type="term" value="F:histidine phosphotransfer kinase activity"/>
    <property type="evidence" value="ECO:0007669"/>
    <property type="project" value="TreeGrafter"/>
</dbReference>
<feature type="transmembrane region" description="Helical" evidence="12">
    <location>
        <begin position="124"/>
        <end position="141"/>
    </location>
</feature>
<proteinExistence type="predicted"/>
<dbReference type="Gene3D" id="3.30.450.20">
    <property type="entry name" value="PAS domain"/>
    <property type="match status" value="2"/>
</dbReference>
<organism evidence="14 15">
    <name type="scientific">Lutibacter agarilyticus</name>
    <dbReference type="NCBI Taxonomy" id="1109740"/>
    <lineage>
        <taxon>Bacteria</taxon>
        <taxon>Pseudomonadati</taxon>
        <taxon>Bacteroidota</taxon>
        <taxon>Flavobacteriia</taxon>
        <taxon>Flavobacteriales</taxon>
        <taxon>Flavobacteriaceae</taxon>
        <taxon>Lutibacter</taxon>
    </lineage>
</organism>
<feature type="transmembrane region" description="Helical" evidence="12">
    <location>
        <begin position="100"/>
        <end position="117"/>
    </location>
</feature>
<name>A0A238XHF1_9FLAO</name>
<dbReference type="Pfam" id="PF02518">
    <property type="entry name" value="HATPase_c"/>
    <property type="match status" value="1"/>
</dbReference>
<dbReference type="InterPro" id="IPR035965">
    <property type="entry name" value="PAS-like_dom_sf"/>
</dbReference>
<feature type="transmembrane region" description="Helical" evidence="12">
    <location>
        <begin position="161"/>
        <end position="179"/>
    </location>
</feature>
<dbReference type="PRINTS" id="PR00344">
    <property type="entry name" value="BCTRLSENSOR"/>
</dbReference>
<evidence type="ECO:0000256" key="4">
    <source>
        <dbReference type="ARBA" id="ARBA00022475"/>
    </source>
</evidence>
<evidence type="ECO:0000256" key="8">
    <source>
        <dbReference type="ARBA" id="ARBA00022777"/>
    </source>
</evidence>
<keyword evidence="8" id="KW-0418">Kinase</keyword>
<dbReference type="GO" id="GO:0005524">
    <property type="term" value="F:ATP binding"/>
    <property type="evidence" value="ECO:0007669"/>
    <property type="project" value="UniProtKB-KW"/>
</dbReference>
<dbReference type="NCBIfam" id="TIGR00229">
    <property type="entry name" value="sensory_box"/>
    <property type="match status" value="1"/>
</dbReference>
<keyword evidence="12" id="KW-0812">Transmembrane</keyword>
<keyword evidence="7" id="KW-0547">Nucleotide-binding</keyword>
<comment type="catalytic activity">
    <reaction evidence="1">
        <text>ATP + protein L-histidine = ADP + protein N-phospho-L-histidine.</text>
        <dbReference type="EC" id="2.7.13.3"/>
    </reaction>
</comment>
<evidence type="ECO:0000256" key="2">
    <source>
        <dbReference type="ARBA" id="ARBA00004236"/>
    </source>
</evidence>
<keyword evidence="12" id="KW-1133">Transmembrane helix</keyword>
<keyword evidence="11 12" id="KW-0472">Membrane</keyword>
<feature type="transmembrane region" description="Helical" evidence="12">
    <location>
        <begin position="21"/>
        <end position="41"/>
    </location>
</feature>